<organism evidence="2">
    <name type="scientific">marine metagenome</name>
    <dbReference type="NCBI Taxonomy" id="408172"/>
    <lineage>
        <taxon>unclassified sequences</taxon>
        <taxon>metagenomes</taxon>
        <taxon>ecological metagenomes</taxon>
    </lineage>
</organism>
<dbReference type="AlphaFoldDB" id="A0A382Y6K0"/>
<feature type="region of interest" description="Disordered" evidence="1">
    <location>
        <begin position="1"/>
        <end position="35"/>
    </location>
</feature>
<reference evidence="2" key="1">
    <citation type="submission" date="2018-05" db="EMBL/GenBank/DDBJ databases">
        <authorList>
            <person name="Lanie J.A."/>
            <person name="Ng W.-L."/>
            <person name="Kazmierczak K.M."/>
            <person name="Andrzejewski T.M."/>
            <person name="Davidsen T.M."/>
            <person name="Wayne K.J."/>
            <person name="Tettelin H."/>
            <person name="Glass J.I."/>
            <person name="Rusch D."/>
            <person name="Podicherti R."/>
            <person name="Tsui H.-C.T."/>
            <person name="Winkler M.E."/>
        </authorList>
    </citation>
    <scope>NUCLEOTIDE SEQUENCE</scope>
</reference>
<protein>
    <submittedName>
        <fullName evidence="2">Uncharacterized protein</fullName>
    </submittedName>
</protein>
<dbReference type="EMBL" id="UINC01173037">
    <property type="protein sequence ID" value="SVD78421.1"/>
    <property type="molecule type" value="Genomic_DNA"/>
</dbReference>
<name>A0A382Y6K0_9ZZZZ</name>
<evidence type="ECO:0000256" key="1">
    <source>
        <dbReference type="SAM" id="MobiDB-lite"/>
    </source>
</evidence>
<gene>
    <name evidence="2" type="ORF">METZ01_LOCUS431275</name>
</gene>
<accession>A0A382Y6K0</accession>
<sequence length="35" mass="3774">QGRIARYCGGLESHWEKSRGGSNPSPGAKLRSDDT</sequence>
<feature type="non-terminal residue" evidence="2">
    <location>
        <position position="1"/>
    </location>
</feature>
<proteinExistence type="predicted"/>
<evidence type="ECO:0000313" key="2">
    <source>
        <dbReference type="EMBL" id="SVD78421.1"/>
    </source>
</evidence>